<protein>
    <submittedName>
        <fullName evidence="3">Metallophosphoesteras-like protein</fullName>
    </submittedName>
</protein>
<dbReference type="OrthoDB" id="550558at2759"/>
<evidence type="ECO:0000256" key="1">
    <source>
        <dbReference type="SAM" id="MobiDB-lite"/>
    </source>
</evidence>
<keyword evidence="4" id="KW-1185">Reference proteome</keyword>
<dbReference type="InterPro" id="IPR052963">
    <property type="entry name" value="Pantetheine_PDE"/>
</dbReference>
<feature type="region of interest" description="Disordered" evidence="1">
    <location>
        <begin position="1"/>
        <end position="36"/>
    </location>
</feature>
<gene>
    <name evidence="3" type="ORF">CC78DRAFT_470931</name>
</gene>
<evidence type="ECO:0000313" key="4">
    <source>
        <dbReference type="Proteomes" id="UP000800093"/>
    </source>
</evidence>
<dbReference type="Gene3D" id="3.60.21.10">
    <property type="match status" value="1"/>
</dbReference>
<dbReference type="InterPro" id="IPR029052">
    <property type="entry name" value="Metallo-depent_PP-like"/>
</dbReference>
<dbReference type="Proteomes" id="UP000800093">
    <property type="component" value="Unassembled WGS sequence"/>
</dbReference>
<dbReference type="PANTHER" id="PTHR36492:SF2">
    <property type="entry name" value="[ACYL-CARRIER-PROTEIN] PHOSPHODIESTERASE PPTH"/>
    <property type="match status" value="1"/>
</dbReference>
<dbReference type="Pfam" id="PF00149">
    <property type="entry name" value="Metallophos"/>
    <property type="match status" value="1"/>
</dbReference>
<accession>A0A9P4N6Z7</accession>
<name>A0A9P4N6Z7_9PLEO</name>
<organism evidence="3 4">
    <name type="scientific">Lojkania enalia</name>
    <dbReference type="NCBI Taxonomy" id="147567"/>
    <lineage>
        <taxon>Eukaryota</taxon>
        <taxon>Fungi</taxon>
        <taxon>Dikarya</taxon>
        <taxon>Ascomycota</taxon>
        <taxon>Pezizomycotina</taxon>
        <taxon>Dothideomycetes</taxon>
        <taxon>Pleosporomycetidae</taxon>
        <taxon>Pleosporales</taxon>
        <taxon>Pleosporales incertae sedis</taxon>
        <taxon>Lojkania</taxon>
    </lineage>
</organism>
<dbReference type="PANTHER" id="PTHR36492">
    <property type="match status" value="1"/>
</dbReference>
<dbReference type="InterPro" id="IPR004843">
    <property type="entry name" value="Calcineurin-like_PHP"/>
</dbReference>
<dbReference type="AlphaFoldDB" id="A0A9P4N6Z7"/>
<evidence type="ECO:0000259" key="2">
    <source>
        <dbReference type="Pfam" id="PF00149"/>
    </source>
</evidence>
<evidence type="ECO:0000313" key="3">
    <source>
        <dbReference type="EMBL" id="KAF2261221.1"/>
    </source>
</evidence>
<proteinExistence type="predicted"/>
<sequence>MADPLVAVADATADAAHSPEDSPTAPPPPATPGKPGTLWAISDIHLSFKANRGEFEKLLPRPNDGLILCGDIGESAEHLHEAFKKATACFRQVFWAPGNHELYTLPTQKEHGARGEKKYEECVEIARQYGVLTPEDDYVLWEGEGGPCLVAPIFTLYDYSFRPAHVKLQDAVDWAREENIEATDEHLLHPDPYSSRVEWCEALLARTEHRLAAAVAANPGVKTILVGHWPLREDLVKLMLVPRFCIWCGTKKTEDWHNKYNAKVVVSGHLHVRRTDWRDDTRFEEVSLGYPRQWQECKDRGMDVNDLLREILPGPVKPPPEERGITKWRRYG</sequence>
<feature type="domain" description="Calcineurin-like phosphoesterase" evidence="2">
    <location>
        <begin position="37"/>
        <end position="272"/>
    </location>
</feature>
<dbReference type="SUPFAM" id="SSF56300">
    <property type="entry name" value="Metallo-dependent phosphatases"/>
    <property type="match status" value="1"/>
</dbReference>
<dbReference type="GO" id="GO:0016787">
    <property type="term" value="F:hydrolase activity"/>
    <property type="evidence" value="ECO:0007669"/>
    <property type="project" value="InterPro"/>
</dbReference>
<comment type="caution">
    <text evidence="3">The sequence shown here is derived from an EMBL/GenBank/DDBJ whole genome shotgun (WGS) entry which is preliminary data.</text>
</comment>
<feature type="compositionally biased region" description="Low complexity" evidence="1">
    <location>
        <begin position="1"/>
        <end position="16"/>
    </location>
</feature>
<dbReference type="EMBL" id="ML986662">
    <property type="protein sequence ID" value="KAF2261221.1"/>
    <property type="molecule type" value="Genomic_DNA"/>
</dbReference>
<reference evidence="4" key="1">
    <citation type="journal article" date="2020" name="Stud. Mycol.">
        <title>101 Dothideomycetes genomes: A test case for predicting lifestyles and emergence of pathogens.</title>
        <authorList>
            <person name="Haridas S."/>
            <person name="Albert R."/>
            <person name="Binder M."/>
            <person name="Bloem J."/>
            <person name="LaButti K."/>
            <person name="Salamov A."/>
            <person name="Andreopoulos B."/>
            <person name="Baker S."/>
            <person name="Barry K."/>
            <person name="Bills G."/>
            <person name="Bluhm B."/>
            <person name="Cannon C."/>
            <person name="Castanera R."/>
            <person name="Culley D."/>
            <person name="Daum C."/>
            <person name="Ezra D."/>
            <person name="Gonzalez J."/>
            <person name="Henrissat B."/>
            <person name="Kuo A."/>
            <person name="Liang C."/>
            <person name="Lipzen A."/>
            <person name="Lutzoni F."/>
            <person name="Magnuson J."/>
            <person name="Mondo S."/>
            <person name="Nolan M."/>
            <person name="Ohm R."/>
            <person name="Pangilinan J."/>
            <person name="Park H.-J."/>
            <person name="Ramirez L."/>
            <person name="Alfaro M."/>
            <person name="Sun H."/>
            <person name="Tritt A."/>
            <person name="Yoshinaga Y."/>
            <person name="Zwiers L.-H."/>
            <person name="Turgeon B."/>
            <person name="Goodwin S."/>
            <person name="Spatafora J."/>
            <person name="Crous P."/>
            <person name="Grigoriev I."/>
        </authorList>
    </citation>
    <scope>NUCLEOTIDE SEQUENCE [LARGE SCALE GENOMIC DNA]</scope>
    <source>
        <strain evidence="4">CBS 304.66</strain>
    </source>
</reference>